<proteinExistence type="inferred from homology"/>
<evidence type="ECO:0000256" key="2">
    <source>
        <dbReference type="ARBA" id="ARBA00004474"/>
    </source>
</evidence>
<dbReference type="GO" id="GO:0005840">
    <property type="term" value="C:ribosome"/>
    <property type="evidence" value="ECO:0007669"/>
    <property type="project" value="UniProtKB-KW"/>
</dbReference>
<evidence type="ECO:0000313" key="9">
    <source>
        <dbReference type="EMBL" id="MBA0641446.1"/>
    </source>
</evidence>
<dbReference type="InterPro" id="IPR000630">
    <property type="entry name" value="Ribosomal_uS8"/>
</dbReference>
<keyword evidence="4 8" id="KW-0689">Ribosomal protein</keyword>
<gene>
    <name evidence="9" type="ORF">Goklo_025991</name>
</gene>
<dbReference type="GO" id="GO:0003735">
    <property type="term" value="F:structural constituent of ribosome"/>
    <property type="evidence" value="ECO:0007669"/>
    <property type="project" value="InterPro"/>
</dbReference>
<name>A0A7J8TTA2_9ROSI</name>
<evidence type="ECO:0000256" key="5">
    <source>
        <dbReference type="ARBA" id="ARBA00023274"/>
    </source>
</evidence>
<dbReference type="InterPro" id="IPR035987">
    <property type="entry name" value="Ribosomal_uS8_sf"/>
</dbReference>
<dbReference type="InterPro" id="IPR047863">
    <property type="entry name" value="Ribosomal_uS8_CS"/>
</dbReference>
<evidence type="ECO:0000256" key="8">
    <source>
        <dbReference type="RuleBase" id="RU003660"/>
    </source>
</evidence>
<evidence type="ECO:0000256" key="6">
    <source>
        <dbReference type="ARBA" id="ARBA00035153"/>
    </source>
</evidence>
<evidence type="ECO:0000256" key="7">
    <source>
        <dbReference type="ARBA" id="ARBA00035516"/>
    </source>
</evidence>
<dbReference type="GO" id="GO:0006412">
    <property type="term" value="P:translation"/>
    <property type="evidence" value="ECO:0007669"/>
    <property type="project" value="InterPro"/>
</dbReference>
<dbReference type="Gene3D" id="3.30.1490.10">
    <property type="match status" value="1"/>
</dbReference>
<dbReference type="FunFam" id="3.30.1490.10:FF:000001">
    <property type="entry name" value="30S ribosomal protein S8"/>
    <property type="match status" value="1"/>
</dbReference>
<accession>A0A7J8TTA2</accession>
<comment type="function">
    <text evidence="1">One of the primary rRNA binding proteins, it binds directly to 16S rRNA central domain where it helps coordinate assembly of the platform of the 30S subunit.</text>
</comment>
<dbReference type="GO" id="GO:1990904">
    <property type="term" value="C:ribonucleoprotein complex"/>
    <property type="evidence" value="ECO:0007669"/>
    <property type="project" value="UniProtKB-KW"/>
</dbReference>
<evidence type="ECO:0000256" key="4">
    <source>
        <dbReference type="ARBA" id="ARBA00022980"/>
    </source>
</evidence>
<dbReference type="AlphaFoldDB" id="A0A7J8TTA2"/>
<feature type="non-terminal residue" evidence="9">
    <location>
        <position position="1"/>
    </location>
</feature>
<protein>
    <recommendedName>
        <fullName evidence="6">Small ribosomal subunit protein uS8c</fullName>
    </recommendedName>
    <alternativeName>
        <fullName evidence="7">30S ribosomal protein S8, chloroplastic</fullName>
    </alternativeName>
</protein>
<dbReference type="OrthoDB" id="10359011at2759"/>
<sequence length="89" mass="9982">MGIVILSTSWGIMTNQEARLEGIGGEILCYVCPLIRQGSFTWNKRIKKLIHEGLISKSLPIRVPLDNKDMILGYVSGEFYQRGIESAKV</sequence>
<comment type="subcellular location">
    <subcellularLocation>
        <location evidence="2">Plastid</location>
    </subcellularLocation>
</comment>
<dbReference type="Proteomes" id="UP000593573">
    <property type="component" value="Unassembled WGS sequence"/>
</dbReference>
<evidence type="ECO:0000256" key="1">
    <source>
        <dbReference type="ARBA" id="ARBA00002569"/>
    </source>
</evidence>
<reference evidence="9 10" key="1">
    <citation type="journal article" date="2019" name="Genome Biol. Evol.">
        <title>Insights into the evolution of the New World diploid cottons (Gossypium, subgenus Houzingenia) based on genome sequencing.</title>
        <authorList>
            <person name="Grover C.E."/>
            <person name="Arick M.A. 2nd"/>
            <person name="Thrash A."/>
            <person name="Conover J.L."/>
            <person name="Sanders W.S."/>
            <person name="Peterson D.G."/>
            <person name="Frelichowski J.E."/>
            <person name="Scheffler J.A."/>
            <person name="Scheffler B.E."/>
            <person name="Wendel J.F."/>
        </authorList>
    </citation>
    <scope>NUCLEOTIDE SEQUENCE [LARGE SCALE GENOMIC DNA]</scope>
    <source>
        <strain evidence="9">57</strain>
        <tissue evidence="9">Leaf</tissue>
    </source>
</reference>
<comment type="similarity">
    <text evidence="3 8">Belongs to the universal ribosomal protein uS8 family.</text>
</comment>
<dbReference type="SUPFAM" id="SSF56047">
    <property type="entry name" value="Ribosomal protein S8"/>
    <property type="match status" value="1"/>
</dbReference>
<evidence type="ECO:0000313" key="10">
    <source>
        <dbReference type="Proteomes" id="UP000593573"/>
    </source>
</evidence>
<dbReference type="EMBL" id="JABFAB010000002">
    <property type="protein sequence ID" value="MBA0641446.1"/>
    <property type="molecule type" value="Genomic_DNA"/>
</dbReference>
<dbReference type="Pfam" id="PF00410">
    <property type="entry name" value="Ribosomal_S8"/>
    <property type="match status" value="1"/>
</dbReference>
<keyword evidence="10" id="KW-1185">Reference proteome</keyword>
<keyword evidence="5 8" id="KW-0687">Ribonucleoprotein</keyword>
<evidence type="ECO:0000256" key="3">
    <source>
        <dbReference type="ARBA" id="ARBA00006471"/>
    </source>
</evidence>
<comment type="caution">
    <text evidence="9">The sequence shown here is derived from an EMBL/GenBank/DDBJ whole genome shotgun (WGS) entry which is preliminary data.</text>
</comment>
<dbReference type="GO" id="GO:0009536">
    <property type="term" value="C:plastid"/>
    <property type="evidence" value="ECO:0007669"/>
    <property type="project" value="UniProtKB-SubCell"/>
</dbReference>
<organism evidence="9 10">
    <name type="scientific">Gossypium klotzschianum</name>
    <dbReference type="NCBI Taxonomy" id="34286"/>
    <lineage>
        <taxon>Eukaryota</taxon>
        <taxon>Viridiplantae</taxon>
        <taxon>Streptophyta</taxon>
        <taxon>Embryophyta</taxon>
        <taxon>Tracheophyta</taxon>
        <taxon>Spermatophyta</taxon>
        <taxon>Magnoliopsida</taxon>
        <taxon>eudicotyledons</taxon>
        <taxon>Gunneridae</taxon>
        <taxon>Pentapetalae</taxon>
        <taxon>rosids</taxon>
        <taxon>malvids</taxon>
        <taxon>Malvales</taxon>
        <taxon>Malvaceae</taxon>
        <taxon>Malvoideae</taxon>
        <taxon>Gossypium</taxon>
    </lineage>
</organism>
<dbReference type="PROSITE" id="PS00053">
    <property type="entry name" value="RIBOSOMAL_S8"/>
    <property type="match status" value="1"/>
</dbReference>